<reference evidence="2" key="1">
    <citation type="submission" date="2020-12" db="EMBL/GenBank/DDBJ databases">
        <title>WGS assembly of Carya illinoinensis cv. Pawnee.</title>
        <authorList>
            <person name="Platts A."/>
            <person name="Shu S."/>
            <person name="Wright S."/>
            <person name="Barry K."/>
            <person name="Edger P."/>
            <person name="Pires J.C."/>
            <person name="Schmutz J."/>
        </authorList>
    </citation>
    <scope>NUCLEOTIDE SEQUENCE</scope>
    <source>
        <tissue evidence="2">Leaf</tissue>
    </source>
</reference>
<dbReference type="EMBL" id="CM031809">
    <property type="protein sequence ID" value="KAG6666729.1"/>
    <property type="molecule type" value="Genomic_DNA"/>
</dbReference>
<sequence length="96" mass="10944">MCISFCMSEWFLSECFAVMHVMCAFCPNAFWLHRVSVLQVLSEWFLVASCECCCMCESCMCCPLHFTFCMCFVSCCFPNNSFCCCMCCPLSGSCVR</sequence>
<dbReference type="Proteomes" id="UP000811609">
    <property type="component" value="Chromosome 1"/>
</dbReference>
<keyword evidence="1" id="KW-0732">Signal</keyword>
<keyword evidence="3" id="KW-1185">Reference proteome</keyword>
<feature type="signal peptide" evidence="1">
    <location>
        <begin position="1"/>
        <end position="17"/>
    </location>
</feature>
<dbReference type="AlphaFoldDB" id="A0A8T1RJD1"/>
<evidence type="ECO:0000313" key="3">
    <source>
        <dbReference type="Proteomes" id="UP000811609"/>
    </source>
</evidence>
<accession>A0A8T1RJD1</accession>
<protein>
    <recommendedName>
        <fullName evidence="4">Secreted protein</fullName>
    </recommendedName>
</protein>
<proteinExistence type="predicted"/>
<comment type="caution">
    <text evidence="2">The sequence shown here is derived from an EMBL/GenBank/DDBJ whole genome shotgun (WGS) entry which is preliminary data.</text>
</comment>
<gene>
    <name evidence="2" type="ORF">CIPAW_01G053200</name>
</gene>
<feature type="chain" id="PRO_5035931804" description="Secreted protein" evidence="1">
    <location>
        <begin position="18"/>
        <end position="96"/>
    </location>
</feature>
<evidence type="ECO:0008006" key="4">
    <source>
        <dbReference type="Google" id="ProtNLM"/>
    </source>
</evidence>
<organism evidence="2 3">
    <name type="scientific">Carya illinoinensis</name>
    <name type="common">Pecan</name>
    <dbReference type="NCBI Taxonomy" id="32201"/>
    <lineage>
        <taxon>Eukaryota</taxon>
        <taxon>Viridiplantae</taxon>
        <taxon>Streptophyta</taxon>
        <taxon>Embryophyta</taxon>
        <taxon>Tracheophyta</taxon>
        <taxon>Spermatophyta</taxon>
        <taxon>Magnoliopsida</taxon>
        <taxon>eudicotyledons</taxon>
        <taxon>Gunneridae</taxon>
        <taxon>Pentapetalae</taxon>
        <taxon>rosids</taxon>
        <taxon>fabids</taxon>
        <taxon>Fagales</taxon>
        <taxon>Juglandaceae</taxon>
        <taxon>Carya</taxon>
    </lineage>
</organism>
<name>A0A8T1RJD1_CARIL</name>
<evidence type="ECO:0000313" key="2">
    <source>
        <dbReference type="EMBL" id="KAG6666729.1"/>
    </source>
</evidence>
<evidence type="ECO:0000256" key="1">
    <source>
        <dbReference type="SAM" id="SignalP"/>
    </source>
</evidence>